<dbReference type="AlphaFoldDB" id="A0A1G9X1B4"/>
<keyword evidence="2" id="KW-0233">DNA recombination</keyword>
<dbReference type="PANTHER" id="PTHR30349">
    <property type="entry name" value="PHAGE INTEGRASE-RELATED"/>
    <property type="match status" value="1"/>
</dbReference>
<dbReference type="PROSITE" id="PS51898">
    <property type="entry name" value="TYR_RECOMBINASE"/>
    <property type="match status" value="1"/>
</dbReference>
<organism evidence="6 7">
    <name type="scientific">Lachnospira pectinoschiza</name>
    <dbReference type="NCBI Taxonomy" id="28052"/>
    <lineage>
        <taxon>Bacteria</taxon>
        <taxon>Bacillati</taxon>
        <taxon>Bacillota</taxon>
        <taxon>Clostridia</taxon>
        <taxon>Lachnospirales</taxon>
        <taxon>Lachnospiraceae</taxon>
        <taxon>Lachnospira</taxon>
    </lineage>
</organism>
<dbReference type="OrthoDB" id="9801717at2"/>
<dbReference type="GO" id="GO:0003677">
    <property type="term" value="F:DNA binding"/>
    <property type="evidence" value="ECO:0007669"/>
    <property type="project" value="UniProtKB-UniRule"/>
</dbReference>
<dbReference type="InterPro" id="IPR050090">
    <property type="entry name" value="Tyrosine_recombinase_XerCD"/>
</dbReference>
<gene>
    <name evidence="6" type="ORF">SAMN05216544_1424</name>
</gene>
<dbReference type="PROSITE" id="PS51900">
    <property type="entry name" value="CB"/>
    <property type="match status" value="1"/>
</dbReference>
<evidence type="ECO:0000256" key="1">
    <source>
        <dbReference type="ARBA" id="ARBA00023125"/>
    </source>
</evidence>
<dbReference type="InterPro" id="IPR013762">
    <property type="entry name" value="Integrase-like_cat_sf"/>
</dbReference>
<dbReference type="GO" id="GO:0006310">
    <property type="term" value="P:DNA recombination"/>
    <property type="evidence" value="ECO:0007669"/>
    <property type="project" value="UniProtKB-KW"/>
</dbReference>
<dbReference type="PANTHER" id="PTHR30349:SF89">
    <property type="entry name" value="INTEGRASE_RECOMBINASE"/>
    <property type="match status" value="1"/>
</dbReference>
<feature type="domain" description="Core-binding (CB)" evidence="5">
    <location>
        <begin position="5"/>
        <end position="83"/>
    </location>
</feature>
<dbReference type="GO" id="GO:0015074">
    <property type="term" value="P:DNA integration"/>
    <property type="evidence" value="ECO:0007669"/>
    <property type="project" value="InterPro"/>
</dbReference>
<dbReference type="Gene3D" id="1.10.150.130">
    <property type="match status" value="1"/>
</dbReference>
<dbReference type="RefSeq" id="WP_074521561.1">
    <property type="nucleotide sequence ID" value="NZ_FNHZ01000003.1"/>
</dbReference>
<evidence type="ECO:0000256" key="3">
    <source>
        <dbReference type="PROSITE-ProRule" id="PRU01248"/>
    </source>
</evidence>
<name>A0A1G9X1B4_9FIRM</name>
<sequence>MDIINKWKELELDYKKYLYLKELSDITIKKYCKDVEQFYIWLGENIISKEKVLEYKKYLKNRYKIVSVNSKINSLNKYFEWKGLEEYKVKSFRVQTATSVSNIITKNDYFRLLDCAKKSKKWKMYYIMRTLAMTGIRIGELRYITVESINDCQIEIYNKGKARVIYMGEHVRKMLKQYCMANGITNGFIFRGSKDSAISQKTVWKNLKNISIKAGVLQSKVYPHSFRHLFAKEYMKVSSDISELADILGHTRLETTWRYTRTSYDEKVKMLDKMEL</sequence>
<dbReference type="SUPFAM" id="SSF56349">
    <property type="entry name" value="DNA breaking-rejoining enzymes"/>
    <property type="match status" value="1"/>
</dbReference>
<feature type="domain" description="Tyr recombinase" evidence="4">
    <location>
        <begin position="99"/>
        <end position="272"/>
    </location>
</feature>
<evidence type="ECO:0000313" key="7">
    <source>
        <dbReference type="Proteomes" id="UP000187651"/>
    </source>
</evidence>
<reference evidence="7" key="1">
    <citation type="submission" date="2016-10" db="EMBL/GenBank/DDBJ databases">
        <authorList>
            <person name="Varghese N."/>
            <person name="Submissions S."/>
        </authorList>
    </citation>
    <scope>NUCLEOTIDE SEQUENCE [LARGE SCALE GENOMIC DNA]</scope>
    <source>
        <strain evidence="7">M83</strain>
    </source>
</reference>
<evidence type="ECO:0000256" key="2">
    <source>
        <dbReference type="ARBA" id="ARBA00023172"/>
    </source>
</evidence>
<evidence type="ECO:0000259" key="4">
    <source>
        <dbReference type="PROSITE" id="PS51898"/>
    </source>
</evidence>
<dbReference type="Proteomes" id="UP000187651">
    <property type="component" value="Unassembled WGS sequence"/>
</dbReference>
<dbReference type="InterPro" id="IPR011010">
    <property type="entry name" value="DNA_brk_join_enz"/>
</dbReference>
<protein>
    <submittedName>
        <fullName evidence="6">Site-specific recombinase XerD</fullName>
    </submittedName>
</protein>
<dbReference type="EMBL" id="FNHZ01000003">
    <property type="protein sequence ID" value="SDM90507.1"/>
    <property type="molecule type" value="Genomic_DNA"/>
</dbReference>
<evidence type="ECO:0000313" key="6">
    <source>
        <dbReference type="EMBL" id="SDM90507.1"/>
    </source>
</evidence>
<dbReference type="InterPro" id="IPR010998">
    <property type="entry name" value="Integrase_recombinase_N"/>
</dbReference>
<dbReference type="Gene3D" id="1.10.443.10">
    <property type="entry name" value="Intergrase catalytic core"/>
    <property type="match status" value="1"/>
</dbReference>
<dbReference type="InterPro" id="IPR002104">
    <property type="entry name" value="Integrase_catalytic"/>
</dbReference>
<evidence type="ECO:0000259" key="5">
    <source>
        <dbReference type="PROSITE" id="PS51900"/>
    </source>
</evidence>
<keyword evidence="1 3" id="KW-0238">DNA-binding</keyword>
<proteinExistence type="predicted"/>
<dbReference type="Pfam" id="PF00589">
    <property type="entry name" value="Phage_integrase"/>
    <property type="match status" value="1"/>
</dbReference>
<accession>A0A1G9X1B4</accession>
<dbReference type="InterPro" id="IPR044068">
    <property type="entry name" value="CB"/>
</dbReference>
<keyword evidence="7" id="KW-1185">Reference proteome</keyword>